<feature type="region of interest" description="Disordered" evidence="1">
    <location>
        <begin position="1"/>
        <end position="21"/>
    </location>
</feature>
<reference evidence="3 4" key="1">
    <citation type="submission" date="2011-02" db="EMBL/GenBank/DDBJ databases">
        <authorList>
            <person name="Muzny D."/>
            <person name="Qin X."/>
            <person name="Deng J."/>
            <person name="Jiang H."/>
            <person name="Liu Y."/>
            <person name="Qu J."/>
            <person name="Song X.-Z."/>
            <person name="Zhang L."/>
            <person name="Thornton R."/>
            <person name="Coyle M."/>
            <person name="Francisco L."/>
            <person name="Jackson L."/>
            <person name="Javaid M."/>
            <person name="Korchina V."/>
            <person name="Kovar C."/>
            <person name="Mata R."/>
            <person name="Mathew T."/>
            <person name="Ngo R."/>
            <person name="Nguyen L."/>
            <person name="Nguyen N."/>
            <person name="Okwuonu G."/>
            <person name="Ongeri F."/>
            <person name="Pham C."/>
            <person name="Simmons D."/>
            <person name="Wilczek-Boney K."/>
            <person name="Hale W."/>
            <person name="Jakkamsetti A."/>
            <person name="Pham P."/>
            <person name="Ruth R."/>
            <person name="San Lucas F."/>
            <person name="Warren J."/>
            <person name="Zhang J."/>
            <person name="Zhao Z."/>
            <person name="Zhou C."/>
            <person name="Zhu D."/>
            <person name="Lee S."/>
            <person name="Bess C."/>
            <person name="Blankenburg K."/>
            <person name="Forbes L."/>
            <person name="Fu Q."/>
            <person name="Gubbala S."/>
            <person name="Hirani K."/>
            <person name="Jayaseelan J.C."/>
            <person name="Lara F."/>
            <person name="Munidasa M."/>
            <person name="Palculict T."/>
            <person name="Patil S."/>
            <person name="Pu L.-L."/>
            <person name="Saada N."/>
            <person name="Tang L."/>
            <person name="Weissenberger G."/>
            <person name="Zhu Y."/>
            <person name="Hemphill L."/>
            <person name="Shang Y."/>
            <person name="Youmans B."/>
            <person name="Ayvaz T."/>
            <person name="Ross M."/>
            <person name="Santibanez J."/>
            <person name="Aqrawi P."/>
            <person name="Gross S."/>
            <person name="Joshi V."/>
            <person name="Fowler G."/>
            <person name="Nazareth L."/>
            <person name="Reid J."/>
            <person name="Worley K."/>
            <person name="Petrosino J."/>
            <person name="Highlander S."/>
            <person name="Gibbs R."/>
        </authorList>
    </citation>
    <scope>NUCLEOTIDE SEQUENCE [LARGE SCALE GENOMIC DNA]</scope>
    <source>
        <strain evidence="3 4">ATCC BAA-1200</strain>
    </source>
</reference>
<gene>
    <name evidence="3" type="ORF">HMPREF9123_1701</name>
</gene>
<keyword evidence="4" id="KW-1185">Reference proteome</keyword>
<dbReference type="Proteomes" id="UP000004105">
    <property type="component" value="Unassembled WGS sequence"/>
</dbReference>
<dbReference type="InterPro" id="IPR055245">
    <property type="entry name" value="HTH_proteobacteria"/>
</dbReference>
<evidence type="ECO:0000313" key="4">
    <source>
        <dbReference type="Proteomes" id="UP000004105"/>
    </source>
</evidence>
<dbReference type="RefSeq" id="WP_007342707.1">
    <property type="nucleotide sequence ID" value="NZ_GL878494.1"/>
</dbReference>
<accession>F2BD95</accession>
<comment type="caution">
    <text evidence="3">The sequence shown here is derived from an EMBL/GenBank/DDBJ whole genome shotgun (WGS) entry which is preliminary data.</text>
</comment>
<protein>
    <recommendedName>
        <fullName evidence="2">Winged helix-turn-helix domain-containing protein</fullName>
    </recommendedName>
</protein>
<evidence type="ECO:0000259" key="2">
    <source>
        <dbReference type="Pfam" id="PF14090"/>
    </source>
</evidence>
<evidence type="ECO:0000256" key="1">
    <source>
        <dbReference type="SAM" id="MobiDB-lite"/>
    </source>
</evidence>
<dbReference type="EMBL" id="AFAY01000035">
    <property type="protein sequence ID" value="EGF10491.1"/>
    <property type="molecule type" value="Genomic_DNA"/>
</dbReference>
<name>F2BD95_9NEIS</name>
<dbReference type="OrthoDB" id="8605365at2"/>
<evidence type="ECO:0000313" key="3">
    <source>
        <dbReference type="EMBL" id="EGF10491.1"/>
    </source>
</evidence>
<organism evidence="3 4">
    <name type="scientific">Neisseria bacilliformis ATCC BAA-1200</name>
    <dbReference type="NCBI Taxonomy" id="888742"/>
    <lineage>
        <taxon>Bacteria</taxon>
        <taxon>Pseudomonadati</taxon>
        <taxon>Pseudomonadota</taxon>
        <taxon>Betaproteobacteria</taxon>
        <taxon>Neisseriales</taxon>
        <taxon>Neisseriaceae</taxon>
        <taxon>Neisseria</taxon>
    </lineage>
</organism>
<feature type="domain" description="Winged helix-turn-helix" evidence="2">
    <location>
        <begin position="29"/>
        <end position="87"/>
    </location>
</feature>
<dbReference type="AlphaFoldDB" id="F2BD95"/>
<dbReference type="HOGENOM" id="CLU_184450_0_0_4"/>
<dbReference type="Pfam" id="PF14090">
    <property type="entry name" value="HTH_39"/>
    <property type="match status" value="1"/>
</dbReference>
<proteinExistence type="predicted"/>
<dbReference type="STRING" id="267212.GCA_001063965_01365"/>
<sequence>MKNARNTGKGISGAAQKASRHCNPFRPNSQCAEILAVLQSGKSLTHYEAAQMGIMAFTARINEIRAAGFPVVCTMRPFENKHGHTVKRGVFTLAA</sequence>